<dbReference type="GeneID" id="64599858"/>
<dbReference type="Gene3D" id="3.40.50.300">
    <property type="entry name" value="P-loop containing nucleotide triphosphate hydrolases"/>
    <property type="match status" value="1"/>
</dbReference>
<organism evidence="1 2">
    <name type="scientific">Suillus plorans</name>
    <dbReference type="NCBI Taxonomy" id="116603"/>
    <lineage>
        <taxon>Eukaryota</taxon>
        <taxon>Fungi</taxon>
        <taxon>Dikarya</taxon>
        <taxon>Basidiomycota</taxon>
        <taxon>Agaricomycotina</taxon>
        <taxon>Agaricomycetes</taxon>
        <taxon>Agaricomycetidae</taxon>
        <taxon>Boletales</taxon>
        <taxon>Suillineae</taxon>
        <taxon>Suillaceae</taxon>
        <taxon>Suillus</taxon>
    </lineage>
</organism>
<dbReference type="Proteomes" id="UP000719766">
    <property type="component" value="Unassembled WGS sequence"/>
</dbReference>
<dbReference type="InterPro" id="IPR027417">
    <property type="entry name" value="P-loop_NTPase"/>
</dbReference>
<sequence length="77" mass="8599">MDPAKIREKIGRFRILVIGRANAGKTTILQRVCNTRDNPEIYNSAGKKIDLTVLTASRERGLHDIAPVHGRVILNHV</sequence>
<comment type="caution">
    <text evidence="1">The sequence shown here is derived from an EMBL/GenBank/DDBJ whole genome shotgun (WGS) entry which is preliminary data.</text>
</comment>
<dbReference type="OrthoDB" id="3258686at2759"/>
<dbReference type="EMBL" id="JABBWE010000013">
    <property type="protein sequence ID" value="KAG1798593.1"/>
    <property type="molecule type" value="Genomic_DNA"/>
</dbReference>
<protein>
    <recommendedName>
        <fullName evidence="3">G domain-containing protein</fullName>
    </recommendedName>
</protein>
<dbReference type="SUPFAM" id="SSF52540">
    <property type="entry name" value="P-loop containing nucleoside triphosphate hydrolases"/>
    <property type="match status" value="1"/>
</dbReference>
<dbReference type="AlphaFoldDB" id="A0A9P7DML5"/>
<evidence type="ECO:0000313" key="2">
    <source>
        <dbReference type="Proteomes" id="UP000719766"/>
    </source>
</evidence>
<proteinExistence type="predicted"/>
<dbReference type="RefSeq" id="XP_041163279.1">
    <property type="nucleotide sequence ID" value="XM_041306094.1"/>
</dbReference>
<keyword evidence="2" id="KW-1185">Reference proteome</keyword>
<evidence type="ECO:0008006" key="3">
    <source>
        <dbReference type="Google" id="ProtNLM"/>
    </source>
</evidence>
<accession>A0A9P7DML5</accession>
<gene>
    <name evidence="1" type="ORF">HD556DRAFT_1440299</name>
</gene>
<name>A0A9P7DML5_9AGAM</name>
<evidence type="ECO:0000313" key="1">
    <source>
        <dbReference type="EMBL" id="KAG1798593.1"/>
    </source>
</evidence>
<reference evidence="1" key="1">
    <citation type="journal article" date="2020" name="New Phytol.">
        <title>Comparative genomics reveals dynamic genome evolution in host specialist ectomycorrhizal fungi.</title>
        <authorList>
            <person name="Lofgren L.A."/>
            <person name="Nguyen N.H."/>
            <person name="Vilgalys R."/>
            <person name="Ruytinx J."/>
            <person name="Liao H.L."/>
            <person name="Branco S."/>
            <person name="Kuo A."/>
            <person name="LaButti K."/>
            <person name="Lipzen A."/>
            <person name="Andreopoulos W."/>
            <person name="Pangilinan J."/>
            <person name="Riley R."/>
            <person name="Hundley H."/>
            <person name="Na H."/>
            <person name="Barry K."/>
            <person name="Grigoriev I.V."/>
            <person name="Stajich J.E."/>
            <person name="Kennedy P.G."/>
        </authorList>
    </citation>
    <scope>NUCLEOTIDE SEQUENCE</scope>
    <source>
        <strain evidence="1">S12</strain>
    </source>
</reference>